<proteinExistence type="predicted"/>
<name>M2TJ96_9SPHN</name>
<dbReference type="GO" id="GO:0016787">
    <property type="term" value="F:hydrolase activity"/>
    <property type="evidence" value="ECO:0007669"/>
    <property type="project" value="UniProtKB-KW"/>
</dbReference>
<accession>M2TJ96</accession>
<feature type="domain" description="Beta-lactamase-related" evidence="2">
    <location>
        <begin position="23"/>
        <end position="323"/>
    </location>
</feature>
<dbReference type="AlphaFoldDB" id="M2TJ96"/>
<organism evidence="3 4">
    <name type="scientific">Pacificimonas flava</name>
    <dbReference type="NCBI Taxonomy" id="1234595"/>
    <lineage>
        <taxon>Bacteria</taxon>
        <taxon>Pseudomonadati</taxon>
        <taxon>Pseudomonadota</taxon>
        <taxon>Alphaproteobacteria</taxon>
        <taxon>Sphingomonadales</taxon>
        <taxon>Sphingosinicellaceae</taxon>
        <taxon>Pacificimonas</taxon>
    </lineage>
</organism>
<keyword evidence="1" id="KW-0378">Hydrolase</keyword>
<dbReference type="EMBL" id="AMRV01000018">
    <property type="protein sequence ID" value="EMD81716.1"/>
    <property type="molecule type" value="Genomic_DNA"/>
</dbReference>
<evidence type="ECO:0000313" key="3">
    <source>
        <dbReference type="EMBL" id="EMD81716.1"/>
    </source>
</evidence>
<dbReference type="PANTHER" id="PTHR43283">
    <property type="entry name" value="BETA-LACTAMASE-RELATED"/>
    <property type="match status" value="1"/>
</dbReference>
<gene>
    <name evidence="3" type="ORF">C725_2919</name>
</gene>
<comment type="caution">
    <text evidence="3">The sequence shown here is derived from an EMBL/GenBank/DDBJ whole genome shotgun (WGS) entry which is preliminary data.</text>
</comment>
<sequence>MKTSEHALETRLEAGFAPLARAIEEGRVPGGALGIIDVEGRRAIEHAGHAALYPEPVILRRDHAFDLASLTKVMVTTRVILDLVEEGRLHLDMTLAELIPDLRQYDVKGAPERRLTLRQCLTHNTHLPAVEPLYTNGQDPETLRAFVLQREWRGGPPVYSDVNFLMLGIAIERVTGAPFRALPLPPGLSFGTAPDAAVATEYCTWRGRIIRGEVHDENAYAFGGVMGHAGLFGTVDAVLDFAAGLLSGRDASPAALAEIRTRQPDRRTLGWERKYDGWHGGSRCSDETIGHTGFTGTGLWIDWERGLGWTLLTNRVHPTRHSDSGILELRQAVCDAVVTAARET</sequence>
<keyword evidence="4" id="KW-1185">Reference proteome</keyword>
<dbReference type="PANTHER" id="PTHR43283:SF11">
    <property type="entry name" value="BETA-LACTAMASE-RELATED DOMAIN-CONTAINING PROTEIN"/>
    <property type="match status" value="1"/>
</dbReference>
<dbReference type="PATRIC" id="fig|1234595.3.peg.2922"/>
<protein>
    <submittedName>
        <fullName evidence="3">Beta-lactamase class C</fullName>
    </submittedName>
</protein>
<evidence type="ECO:0000313" key="4">
    <source>
        <dbReference type="Proteomes" id="UP000011717"/>
    </source>
</evidence>
<evidence type="ECO:0000256" key="1">
    <source>
        <dbReference type="ARBA" id="ARBA00022801"/>
    </source>
</evidence>
<dbReference type="InterPro" id="IPR001466">
    <property type="entry name" value="Beta-lactam-related"/>
</dbReference>
<dbReference type="Pfam" id="PF00144">
    <property type="entry name" value="Beta-lactamase"/>
    <property type="match status" value="1"/>
</dbReference>
<dbReference type="Gene3D" id="3.40.710.10">
    <property type="entry name" value="DD-peptidase/beta-lactamase superfamily"/>
    <property type="match status" value="1"/>
</dbReference>
<reference evidence="3 4" key="1">
    <citation type="journal article" date="2013" name="Genome Announc.">
        <title>Draft Genome Sequence of Strain JLT2015T, Belonging to the Family Sphingomonadaceae of the Alphaproteobacteria.</title>
        <authorList>
            <person name="Tang K."/>
            <person name="Liu K."/>
            <person name="Li S."/>
            <person name="Jiao N."/>
        </authorList>
    </citation>
    <scope>NUCLEOTIDE SEQUENCE [LARGE SCALE GENOMIC DNA]</scope>
    <source>
        <strain evidence="3 4">JLT2015</strain>
    </source>
</reference>
<dbReference type="InterPro" id="IPR050789">
    <property type="entry name" value="Diverse_Enzym_Activities"/>
</dbReference>
<dbReference type="InterPro" id="IPR012338">
    <property type="entry name" value="Beta-lactam/transpept-like"/>
</dbReference>
<dbReference type="Proteomes" id="UP000011717">
    <property type="component" value="Unassembled WGS sequence"/>
</dbReference>
<evidence type="ECO:0000259" key="2">
    <source>
        <dbReference type="Pfam" id="PF00144"/>
    </source>
</evidence>
<dbReference type="RefSeq" id="WP_008603883.1">
    <property type="nucleotide sequence ID" value="NZ_AMRV01000018.1"/>
</dbReference>
<dbReference type="SUPFAM" id="SSF56601">
    <property type="entry name" value="beta-lactamase/transpeptidase-like"/>
    <property type="match status" value="1"/>
</dbReference>
<dbReference type="OrthoDB" id="9809635at2"/>